<organism evidence="1 2">
    <name type="scientific">Pseudoalteromonas tunicata D2</name>
    <dbReference type="NCBI Taxonomy" id="87626"/>
    <lineage>
        <taxon>Bacteria</taxon>
        <taxon>Pseudomonadati</taxon>
        <taxon>Pseudomonadota</taxon>
        <taxon>Gammaproteobacteria</taxon>
        <taxon>Alteromonadales</taxon>
        <taxon>Pseudoalteromonadaceae</taxon>
        <taxon>Pseudoalteromonas</taxon>
    </lineage>
</organism>
<dbReference type="HOGENOM" id="CLU_3010965_0_0_6"/>
<name>A4CA48_9GAMM</name>
<keyword evidence="2" id="KW-1185">Reference proteome</keyword>
<accession>A4CA48</accession>
<gene>
    <name evidence="1" type="ORF">PTD2_20612</name>
</gene>
<dbReference type="EMBL" id="AAOH01000004">
    <property type="protein sequence ID" value="EAR28256.1"/>
    <property type="molecule type" value="Genomic_DNA"/>
</dbReference>
<comment type="caution">
    <text evidence="1">The sequence shown here is derived from an EMBL/GenBank/DDBJ whole genome shotgun (WGS) entry which is preliminary data.</text>
</comment>
<sequence length="56" mass="6764">MPAFLRLKSLLWLVHTPLQFVYIISKDNFHHRGLKIHKNINSINYENLQSKNQTFR</sequence>
<dbReference type="AlphaFoldDB" id="A4CA48"/>
<protein>
    <submittedName>
        <fullName evidence="1">Uncharacterized protein</fullName>
    </submittedName>
</protein>
<evidence type="ECO:0000313" key="2">
    <source>
        <dbReference type="Proteomes" id="UP000006201"/>
    </source>
</evidence>
<proteinExistence type="predicted"/>
<evidence type="ECO:0000313" key="1">
    <source>
        <dbReference type="EMBL" id="EAR28256.1"/>
    </source>
</evidence>
<dbReference type="Proteomes" id="UP000006201">
    <property type="component" value="Unassembled WGS sequence"/>
</dbReference>
<reference evidence="1 2" key="1">
    <citation type="submission" date="2006-02" db="EMBL/GenBank/DDBJ databases">
        <authorList>
            <person name="Moran M.A."/>
            <person name="Kjelleberg S."/>
            <person name="Egan S."/>
            <person name="Saunders N."/>
            <person name="Thomas T."/>
            <person name="Ferriera S."/>
            <person name="Johnson J."/>
            <person name="Kravitz S."/>
            <person name="Halpern A."/>
            <person name="Remington K."/>
            <person name="Beeson K."/>
            <person name="Tran B."/>
            <person name="Rogers Y.-H."/>
            <person name="Friedman R."/>
            <person name="Venter J.C."/>
        </authorList>
    </citation>
    <scope>NUCLEOTIDE SEQUENCE [LARGE SCALE GENOMIC DNA]</scope>
    <source>
        <strain evidence="1 2">D2</strain>
    </source>
</reference>